<evidence type="ECO:0000313" key="2">
    <source>
        <dbReference type="EMBL" id="CAF1366036.1"/>
    </source>
</evidence>
<dbReference type="Proteomes" id="UP000663870">
    <property type="component" value="Unassembled WGS sequence"/>
</dbReference>
<protein>
    <submittedName>
        <fullName evidence="2">Uncharacterized protein</fullName>
    </submittedName>
</protein>
<keyword evidence="3" id="KW-1185">Reference proteome</keyword>
<gene>
    <name evidence="2" type="ORF">JXQ802_LOCUS32888</name>
    <name evidence="1" type="ORF">PYM288_LOCUS21567</name>
</gene>
<dbReference type="AlphaFoldDB" id="A0A815IHH9"/>
<organism evidence="2 3">
    <name type="scientific">Rotaria sordida</name>
    <dbReference type="NCBI Taxonomy" id="392033"/>
    <lineage>
        <taxon>Eukaryota</taxon>
        <taxon>Metazoa</taxon>
        <taxon>Spiralia</taxon>
        <taxon>Gnathifera</taxon>
        <taxon>Rotifera</taxon>
        <taxon>Eurotatoria</taxon>
        <taxon>Bdelloidea</taxon>
        <taxon>Philodinida</taxon>
        <taxon>Philodinidae</taxon>
        <taxon>Rotaria</taxon>
    </lineage>
</organism>
<dbReference type="SUPFAM" id="SSF52047">
    <property type="entry name" value="RNI-like"/>
    <property type="match status" value="1"/>
</dbReference>
<sequence length="222" mass="26158">MPQLQTFIFYISTEIKVCNLSHRKSYDDIQQTFKNIKYGPTGRIIDHSGTIPGRCHIYSLPFIFTLLEKISHQFSTIVLNTVTHLYVCDRIPMQHEFFMRMSQSFPFLKHFSIANEMLQSSKHDEWKSDENPFCSIIEYSHLTTLDLTNVHKDYVVQFLLETKTHLPCLTDLYVDYNRLRSITMKFTRDATRCNCSKIQRLFSKGWMVSSKHVDGYFSSLEI</sequence>
<dbReference type="EMBL" id="CAJNOH010000861">
    <property type="protein sequence ID" value="CAF1138179.1"/>
    <property type="molecule type" value="Genomic_DNA"/>
</dbReference>
<reference evidence="2" key="1">
    <citation type="submission" date="2021-02" db="EMBL/GenBank/DDBJ databases">
        <authorList>
            <person name="Nowell W R."/>
        </authorList>
    </citation>
    <scope>NUCLEOTIDE SEQUENCE</scope>
</reference>
<accession>A0A815IHH9</accession>
<proteinExistence type="predicted"/>
<dbReference type="EMBL" id="CAJNOL010001472">
    <property type="protein sequence ID" value="CAF1366036.1"/>
    <property type="molecule type" value="Genomic_DNA"/>
</dbReference>
<evidence type="ECO:0000313" key="1">
    <source>
        <dbReference type="EMBL" id="CAF1138179.1"/>
    </source>
</evidence>
<comment type="caution">
    <text evidence="2">The sequence shown here is derived from an EMBL/GenBank/DDBJ whole genome shotgun (WGS) entry which is preliminary data.</text>
</comment>
<name>A0A815IHH9_9BILA</name>
<dbReference type="Proteomes" id="UP000663854">
    <property type="component" value="Unassembled WGS sequence"/>
</dbReference>
<evidence type="ECO:0000313" key="3">
    <source>
        <dbReference type="Proteomes" id="UP000663870"/>
    </source>
</evidence>